<feature type="transmembrane region" description="Helical" evidence="1">
    <location>
        <begin position="114"/>
        <end position="133"/>
    </location>
</feature>
<evidence type="ECO:0000313" key="3">
    <source>
        <dbReference type="Proteomes" id="UP000030111"/>
    </source>
</evidence>
<gene>
    <name evidence="2" type="ORF">Q766_11245</name>
</gene>
<dbReference type="eggNOG" id="ENOG5031106">
    <property type="taxonomic scope" value="Bacteria"/>
</dbReference>
<keyword evidence="3" id="KW-1185">Reference proteome</keyword>
<dbReference type="EMBL" id="JRLY01000008">
    <property type="protein sequence ID" value="KGO92689.1"/>
    <property type="molecule type" value="Genomic_DNA"/>
</dbReference>
<keyword evidence="1" id="KW-0472">Membrane</keyword>
<evidence type="ECO:0000313" key="2">
    <source>
        <dbReference type="EMBL" id="KGO92689.1"/>
    </source>
</evidence>
<organism evidence="2 3">
    <name type="scientific">Flavobacterium subsaxonicum WB 4.1-42 = DSM 21790</name>
    <dbReference type="NCBI Taxonomy" id="1121898"/>
    <lineage>
        <taxon>Bacteria</taxon>
        <taxon>Pseudomonadati</taxon>
        <taxon>Bacteroidota</taxon>
        <taxon>Flavobacteriia</taxon>
        <taxon>Flavobacteriales</taxon>
        <taxon>Flavobacteriaceae</taxon>
        <taxon>Flavobacterium</taxon>
    </lineage>
</organism>
<protein>
    <submittedName>
        <fullName evidence="2">Uncharacterized protein</fullName>
    </submittedName>
</protein>
<keyword evidence="1" id="KW-1133">Transmembrane helix</keyword>
<dbReference type="OrthoDB" id="1345503at2"/>
<comment type="caution">
    <text evidence="2">The sequence shown here is derived from an EMBL/GenBank/DDBJ whole genome shotgun (WGS) entry which is preliminary data.</text>
</comment>
<feature type="transmembrane region" description="Helical" evidence="1">
    <location>
        <begin position="175"/>
        <end position="194"/>
    </location>
</feature>
<sequence>MHNKLTTQQIQFIDGQLKKAGIYFVDIRCEITDHIASELETLDGDFYDNLSEYLATHKKEITSQNRSYRKIARTKAARFFCKVLFKPVVLLPTLALFFILQYAVATVFTDEMDILKLFWGVVLTWAVVQLLLFGTKMRFSGMEMISKGFVLLYNLHLIILLILDSLTDDTNLTAASYWFALIVSLFPAYTIALYQLKNQVYKNYTTV</sequence>
<name>A0A0A2MKA0_9FLAO</name>
<keyword evidence="1" id="KW-0812">Transmembrane</keyword>
<dbReference type="RefSeq" id="WP_026992772.1">
    <property type="nucleotide sequence ID" value="NZ_JRLY01000008.1"/>
</dbReference>
<dbReference type="Proteomes" id="UP000030111">
    <property type="component" value="Unassembled WGS sequence"/>
</dbReference>
<dbReference type="STRING" id="1121898.GCA_000422725_02414"/>
<evidence type="ECO:0000256" key="1">
    <source>
        <dbReference type="SAM" id="Phobius"/>
    </source>
</evidence>
<dbReference type="AlphaFoldDB" id="A0A0A2MKA0"/>
<proteinExistence type="predicted"/>
<reference evidence="2 3" key="1">
    <citation type="submission" date="2013-09" db="EMBL/GenBank/DDBJ databases">
        <authorList>
            <person name="Zeng Z."/>
            <person name="Chen C."/>
        </authorList>
    </citation>
    <scope>NUCLEOTIDE SEQUENCE [LARGE SCALE GENOMIC DNA]</scope>
    <source>
        <strain evidence="2 3">WB 4.1-42</strain>
    </source>
</reference>
<feature type="transmembrane region" description="Helical" evidence="1">
    <location>
        <begin position="83"/>
        <end position="108"/>
    </location>
</feature>
<accession>A0A0A2MKA0</accession>
<feature type="transmembrane region" description="Helical" evidence="1">
    <location>
        <begin position="145"/>
        <end position="163"/>
    </location>
</feature>